<accession>A0ABT2PLZ2</accession>
<feature type="transmembrane region" description="Helical" evidence="2">
    <location>
        <begin position="132"/>
        <end position="165"/>
    </location>
</feature>
<evidence type="ECO:0000256" key="1">
    <source>
        <dbReference type="SAM" id="MobiDB-lite"/>
    </source>
</evidence>
<keyword evidence="2" id="KW-0812">Transmembrane</keyword>
<feature type="transmembrane region" description="Helical" evidence="2">
    <location>
        <begin position="352"/>
        <end position="374"/>
    </location>
</feature>
<name>A0ABT2PLZ2_9BURK</name>
<feature type="transmembrane region" description="Helical" evidence="2">
    <location>
        <begin position="320"/>
        <end position="340"/>
    </location>
</feature>
<feature type="region of interest" description="Disordered" evidence="1">
    <location>
        <begin position="580"/>
        <end position="606"/>
    </location>
</feature>
<feature type="transmembrane region" description="Helical" evidence="2">
    <location>
        <begin position="221"/>
        <end position="240"/>
    </location>
</feature>
<feature type="transmembrane region" description="Helical" evidence="2">
    <location>
        <begin position="286"/>
        <end position="308"/>
    </location>
</feature>
<feature type="transmembrane region" description="Helical" evidence="2">
    <location>
        <begin position="101"/>
        <end position="120"/>
    </location>
</feature>
<feature type="compositionally biased region" description="Polar residues" evidence="1">
    <location>
        <begin position="587"/>
        <end position="606"/>
    </location>
</feature>
<feature type="transmembrane region" description="Helical" evidence="2">
    <location>
        <begin position="69"/>
        <end position="89"/>
    </location>
</feature>
<comment type="caution">
    <text evidence="3">The sequence shown here is derived from an EMBL/GenBank/DDBJ whole genome shotgun (WGS) entry which is preliminary data.</text>
</comment>
<feature type="transmembrane region" description="Helical" evidence="2">
    <location>
        <begin position="177"/>
        <end position="200"/>
    </location>
</feature>
<evidence type="ECO:0000313" key="4">
    <source>
        <dbReference type="Proteomes" id="UP001525968"/>
    </source>
</evidence>
<dbReference type="EMBL" id="JAODYH010000005">
    <property type="protein sequence ID" value="MCT9811496.1"/>
    <property type="molecule type" value="Genomic_DNA"/>
</dbReference>
<sequence>MSTLTLPQDRPLTEVRNGLLCMGLLQGLLALALVHSGLERDWQTLGLLLILQPPLFMAMTVTRWRDARLWAGGAVMAAVVGLMAGGMLWGLRHSPWEDNQLFVYLGVALSLWWFVALPWFQAFMAHGRWRVPYAALFVLAWNNALVLALAALCLQLVWGVLWLWAGLFALVKVEFFVTLFSAQWFVFTVTGLLGGLGLWLARTQQRPIQVMRQTLLALGRLLLPLLAWVLVFFVLALVFTGVQGLWATRFAAALLMGVLILQIWVVNAVYQDGAAAQAPCPRVLRWLVDASLLAMPVLATLACVAIGLRVQQYGWTLERVWAAAAAGVLWLYALGYACAAAHSMRQGTARPWLQWLAPVNQALSLLVLALLLALQTPVLDGQRISAASQRERLRADPTEATLERLVDLKWRHGPYGIDALEALAQDPGFQAGDARQRLDVARASTTRYVASSETEQSASFDLGAAQERISTPAGMTRPQPDWWDWWQQQAKDEYWARQCLLPSADCVLLSGDWDQDQQTDHLLCKLEDRGDRRCRLSARNADGQWQDQGTVVWTDTHTAKENRLTRDLLREGRITTERSRWPDWQLPHQNAQGNAQPFTGRLQSPD</sequence>
<feature type="transmembrane region" description="Helical" evidence="2">
    <location>
        <begin position="246"/>
        <end position="266"/>
    </location>
</feature>
<protein>
    <submittedName>
        <fullName evidence="3">DUF4153 domain-containing protein</fullName>
    </submittedName>
</protein>
<dbReference type="Proteomes" id="UP001525968">
    <property type="component" value="Unassembled WGS sequence"/>
</dbReference>
<evidence type="ECO:0000256" key="2">
    <source>
        <dbReference type="SAM" id="Phobius"/>
    </source>
</evidence>
<gene>
    <name evidence="3" type="ORF">N0K08_12675</name>
</gene>
<keyword evidence="2" id="KW-1133">Transmembrane helix</keyword>
<reference evidence="3 4" key="1">
    <citation type="submission" date="2022-09" db="EMBL/GenBank/DDBJ databases">
        <title>Draft genome of isolate Be4.</title>
        <authorList>
            <person name="Sanchez-Castro I."/>
            <person name="Martinez-Rodriguez P."/>
            <person name="Descostes M."/>
            <person name="Merroun M."/>
        </authorList>
    </citation>
    <scope>NUCLEOTIDE SEQUENCE [LARGE SCALE GENOMIC DNA]</scope>
    <source>
        <strain evidence="3 4">Be4</strain>
    </source>
</reference>
<dbReference type="RefSeq" id="WP_261500741.1">
    <property type="nucleotide sequence ID" value="NZ_JAODYH010000005.1"/>
</dbReference>
<keyword evidence="4" id="KW-1185">Reference proteome</keyword>
<evidence type="ECO:0000313" key="3">
    <source>
        <dbReference type="EMBL" id="MCT9811496.1"/>
    </source>
</evidence>
<proteinExistence type="predicted"/>
<keyword evidence="2" id="KW-0472">Membrane</keyword>
<organism evidence="3 4">
    <name type="scientific">Acidovorax bellezanensis</name>
    <dbReference type="NCBI Taxonomy" id="2976702"/>
    <lineage>
        <taxon>Bacteria</taxon>
        <taxon>Pseudomonadati</taxon>
        <taxon>Pseudomonadota</taxon>
        <taxon>Betaproteobacteria</taxon>
        <taxon>Burkholderiales</taxon>
        <taxon>Comamonadaceae</taxon>
        <taxon>Acidovorax</taxon>
    </lineage>
</organism>